<dbReference type="AlphaFoldDB" id="A0A540NCR4"/>
<gene>
    <name evidence="1" type="ORF">C1H46_005547</name>
</gene>
<dbReference type="EMBL" id="VIEB01000064">
    <property type="protein sequence ID" value="TQE08829.1"/>
    <property type="molecule type" value="Genomic_DNA"/>
</dbReference>
<dbReference type="Proteomes" id="UP000315295">
    <property type="component" value="Unassembled WGS sequence"/>
</dbReference>
<accession>A0A540NCR4</accession>
<evidence type="ECO:0000313" key="2">
    <source>
        <dbReference type="Proteomes" id="UP000315295"/>
    </source>
</evidence>
<protein>
    <submittedName>
        <fullName evidence="1">Uncharacterized protein</fullName>
    </submittedName>
</protein>
<sequence>MLISLDLSYKTPNPTGKNLSWLPVRSIGLFALKNQRSNTCMHFVVARGHGSTTRETYQHPKVIDPMSIIRDSSVL</sequence>
<name>A0A540NCR4_MALBA</name>
<reference evidence="1 2" key="1">
    <citation type="journal article" date="2019" name="G3 (Bethesda)">
        <title>Sequencing of a Wild Apple (Malus baccata) Genome Unravels the Differences Between Cultivated and Wild Apple Species Regarding Disease Resistance and Cold Tolerance.</title>
        <authorList>
            <person name="Chen X."/>
        </authorList>
    </citation>
    <scope>NUCLEOTIDE SEQUENCE [LARGE SCALE GENOMIC DNA]</scope>
    <source>
        <strain evidence="2">cv. Shandingzi</strain>
        <tissue evidence="1">Leaves</tissue>
    </source>
</reference>
<evidence type="ECO:0000313" key="1">
    <source>
        <dbReference type="EMBL" id="TQE08829.1"/>
    </source>
</evidence>
<organism evidence="1 2">
    <name type="scientific">Malus baccata</name>
    <name type="common">Siberian crab apple</name>
    <name type="synonym">Pyrus baccata</name>
    <dbReference type="NCBI Taxonomy" id="106549"/>
    <lineage>
        <taxon>Eukaryota</taxon>
        <taxon>Viridiplantae</taxon>
        <taxon>Streptophyta</taxon>
        <taxon>Embryophyta</taxon>
        <taxon>Tracheophyta</taxon>
        <taxon>Spermatophyta</taxon>
        <taxon>Magnoliopsida</taxon>
        <taxon>eudicotyledons</taxon>
        <taxon>Gunneridae</taxon>
        <taxon>Pentapetalae</taxon>
        <taxon>rosids</taxon>
        <taxon>fabids</taxon>
        <taxon>Rosales</taxon>
        <taxon>Rosaceae</taxon>
        <taxon>Amygdaloideae</taxon>
        <taxon>Maleae</taxon>
        <taxon>Malus</taxon>
    </lineage>
</organism>
<comment type="caution">
    <text evidence="1">The sequence shown here is derived from an EMBL/GenBank/DDBJ whole genome shotgun (WGS) entry which is preliminary data.</text>
</comment>
<proteinExistence type="predicted"/>
<keyword evidence="2" id="KW-1185">Reference proteome</keyword>